<keyword evidence="4" id="KW-0408">Iron</keyword>
<evidence type="ECO:0000256" key="5">
    <source>
        <dbReference type="ARBA" id="ARBA00023014"/>
    </source>
</evidence>
<evidence type="ECO:0000259" key="6">
    <source>
        <dbReference type="PROSITE" id="PS51918"/>
    </source>
</evidence>
<dbReference type="InterPro" id="IPR025288">
    <property type="entry name" value="DUF4080"/>
</dbReference>
<keyword evidence="3" id="KW-0479">Metal-binding</keyword>
<dbReference type="Proteomes" id="UP000717534">
    <property type="component" value="Unassembled WGS sequence"/>
</dbReference>
<evidence type="ECO:0000256" key="1">
    <source>
        <dbReference type="ARBA" id="ARBA00001966"/>
    </source>
</evidence>
<proteinExistence type="predicted"/>
<feature type="domain" description="Radical SAM core" evidence="6">
    <location>
        <begin position="161"/>
        <end position="390"/>
    </location>
</feature>
<dbReference type="SFLD" id="SFLDG01082">
    <property type="entry name" value="B12-binding_domain_containing"/>
    <property type="match status" value="1"/>
</dbReference>
<dbReference type="InterPro" id="IPR007197">
    <property type="entry name" value="rSAM"/>
</dbReference>
<keyword evidence="8" id="KW-1185">Reference proteome</keyword>
<dbReference type="EMBL" id="JAFITO010000039">
    <property type="protein sequence ID" value="MBN4068692.1"/>
    <property type="molecule type" value="Genomic_DNA"/>
</dbReference>
<dbReference type="PROSITE" id="PS51918">
    <property type="entry name" value="RADICAL_SAM"/>
    <property type="match status" value="1"/>
</dbReference>
<keyword evidence="2" id="KW-0949">S-adenosyl-L-methionine</keyword>
<dbReference type="SUPFAM" id="SSF102114">
    <property type="entry name" value="Radical SAM enzymes"/>
    <property type="match status" value="1"/>
</dbReference>
<reference evidence="7 8" key="1">
    <citation type="submission" date="2021-02" db="EMBL/GenBank/DDBJ databases">
        <title>Activity-based single-cell genomes from oceanic crustal fluid captures similar information to metagenomic and metatranscriptomic surveys with orders of magnitude less sampling.</title>
        <authorList>
            <person name="D'Angelo T.S."/>
            <person name="Orcutt B.N."/>
        </authorList>
    </citation>
    <scope>NUCLEOTIDE SEQUENCE [LARGE SCALE GENOMIC DNA]</scope>
    <source>
        <strain evidence="7">AH-315-G02</strain>
    </source>
</reference>
<evidence type="ECO:0000256" key="2">
    <source>
        <dbReference type="ARBA" id="ARBA00022691"/>
    </source>
</evidence>
<protein>
    <submittedName>
        <fullName evidence="7">DUF4080 domain-containing protein</fullName>
    </submittedName>
</protein>
<dbReference type="Pfam" id="PF04055">
    <property type="entry name" value="Radical_SAM"/>
    <property type="match status" value="1"/>
</dbReference>
<dbReference type="PANTHER" id="PTHR43409:SF16">
    <property type="entry name" value="SLR0320 PROTEIN"/>
    <property type="match status" value="1"/>
</dbReference>
<gene>
    <name evidence="7" type="ORF">JYU06_04135</name>
</gene>
<dbReference type="Pfam" id="PF13311">
    <property type="entry name" value="DUF4080"/>
    <property type="match status" value="1"/>
</dbReference>
<comment type="caution">
    <text evidence="7">The sequence shown here is derived from an EMBL/GenBank/DDBJ whole genome shotgun (WGS) entry which is preliminary data.</text>
</comment>
<dbReference type="SMART" id="SM00729">
    <property type="entry name" value="Elp3"/>
    <property type="match status" value="1"/>
</dbReference>
<evidence type="ECO:0000256" key="3">
    <source>
        <dbReference type="ARBA" id="ARBA00022723"/>
    </source>
</evidence>
<comment type="cofactor">
    <cofactor evidence="1">
        <name>[4Fe-4S] cluster</name>
        <dbReference type="ChEBI" id="CHEBI:49883"/>
    </cofactor>
</comment>
<dbReference type="InterPro" id="IPR058240">
    <property type="entry name" value="rSAM_sf"/>
</dbReference>
<dbReference type="SFLD" id="SFLDS00029">
    <property type="entry name" value="Radical_SAM"/>
    <property type="match status" value="1"/>
</dbReference>
<sequence length="561" mass="64656">MQIKLVAINGRYTHSSLALFHVRNEMEYRCKDVSTEIVQLTIRDPFYEVLLRLSKDTPDAIFFSAAVWNSDQVEGLLTDLHSLLPSCLLVVGGPQAEVVGANLGEGVCTVVRGAIEAVEEHFYTDLQSAKLQPLYGRSFFHLKEKQKKFVSPYREEDFALHLKNRNIYYESSRGCPFSCSYCLSSAENGVVHKDLLQVRRELDQIMSHDTKVLRFVDRTFNDIPDRALAIWKLVLEYDGDTLFHFEIAPDRISEEMFVFLATVPPGRFQFEIGIQSTNEETLAAINRRIDPAIAHKTVARLAALNTIHLHADLILGLPFETEESYLQSFADIFAMGPHYIQMGLLKLLPDTAISRDAEKFDYRFCKRPPYSVLANQWLDSESLQRLYWFSECVERFCNNRYFPSLWKYLRRVEGDIASFFLALLGVAETNRLFQLAATQEFLCALLVEATGGRNDWQLIHELLIYDWLCCGKRNLPGCLSGDSRNERELKDRLYQQLATDIPDLYSKKERNQFFRRTVFYQFTVECITELGRKATEPACFAFLQERESSLMKLQKVVLLPL</sequence>
<dbReference type="PANTHER" id="PTHR43409">
    <property type="entry name" value="ANAEROBIC MAGNESIUM-PROTOPORPHYRIN IX MONOMETHYL ESTER CYCLASE-RELATED"/>
    <property type="match status" value="1"/>
</dbReference>
<keyword evidence="5" id="KW-0411">Iron-sulfur</keyword>
<evidence type="ECO:0000313" key="7">
    <source>
        <dbReference type="EMBL" id="MBN4068692.1"/>
    </source>
</evidence>
<dbReference type="InterPro" id="IPR006638">
    <property type="entry name" value="Elp3/MiaA/NifB-like_rSAM"/>
</dbReference>
<accession>A0ABS3AUP4</accession>
<evidence type="ECO:0000313" key="8">
    <source>
        <dbReference type="Proteomes" id="UP000717534"/>
    </source>
</evidence>
<dbReference type="InterPro" id="IPR051198">
    <property type="entry name" value="BchE-like"/>
</dbReference>
<evidence type="ECO:0000256" key="4">
    <source>
        <dbReference type="ARBA" id="ARBA00023004"/>
    </source>
</evidence>
<dbReference type="InterPro" id="IPR023404">
    <property type="entry name" value="rSAM_horseshoe"/>
</dbReference>
<organism evidence="7 8">
    <name type="scientific">Desulfotalea psychrophila</name>
    <dbReference type="NCBI Taxonomy" id="84980"/>
    <lineage>
        <taxon>Bacteria</taxon>
        <taxon>Pseudomonadati</taxon>
        <taxon>Thermodesulfobacteriota</taxon>
        <taxon>Desulfobulbia</taxon>
        <taxon>Desulfobulbales</taxon>
        <taxon>Desulfocapsaceae</taxon>
        <taxon>Desulfotalea</taxon>
    </lineage>
</organism>
<name>A0ABS3AUP4_9BACT</name>
<dbReference type="Gene3D" id="3.80.30.20">
    <property type="entry name" value="tm_1862 like domain"/>
    <property type="match status" value="1"/>
</dbReference>